<accession>A0AAV7MBU5</accession>
<feature type="compositionally biased region" description="Basic and acidic residues" evidence="1">
    <location>
        <begin position="30"/>
        <end position="45"/>
    </location>
</feature>
<comment type="caution">
    <text evidence="2">The sequence shown here is derived from an EMBL/GenBank/DDBJ whole genome shotgun (WGS) entry which is preliminary data.</text>
</comment>
<dbReference type="EMBL" id="JANPWB010000014">
    <property type="protein sequence ID" value="KAJ1100987.1"/>
    <property type="molecule type" value="Genomic_DNA"/>
</dbReference>
<organism evidence="2 3">
    <name type="scientific">Pleurodeles waltl</name>
    <name type="common">Iberian ribbed newt</name>
    <dbReference type="NCBI Taxonomy" id="8319"/>
    <lineage>
        <taxon>Eukaryota</taxon>
        <taxon>Metazoa</taxon>
        <taxon>Chordata</taxon>
        <taxon>Craniata</taxon>
        <taxon>Vertebrata</taxon>
        <taxon>Euteleostomi</taxon>
        <taxon>Amphibia</taxon>
        <taxon>Batrachia</taxon>
        <taxon>Caudata</taxon>
        <taxon>Salamandroidea</taxon>
        <taxon>Salamandridae</taxon>
        <taxon>Pleurodelinae</taxon>
        <taxon>Pleurodeles</taxon>
    </lineage>
</organism>
<name>A0AAV7MBU5_PLEWA</name>
<evidence type="ECO:0000313" key="2">
    <source>
        <dbReference type="EMBL" id="KAJ1100987.1"/>
    </source>
</evidence>
<gene>
    <name evidence="2" type="ORF">NDU88_006062</name>
</gene>
<reference evidence="2" key="1">
    <citation type="journal article" date="2022" name="bioRxiv">
        <title>Sequencing and chromosome-scale assembly of the giantPleurodeles waltlgenome.</title>
        <authorList>
            <person name="Brown T."/>
            <person name="Elewa A."/>
            <person name="Iarovenko S."/>
            <person name="Subramanian E."/>
            <person name="Araus A.J."/>
            <person name="Petzold A."/>
            <person name="Susuki M."/>
            <person name="Suzuki K.-i.T."/>
            <person name="Hayashi T."/>
            <person name="Toyoda A."/>
            <person name="Oliveira C."/>
            <person name="Osipova E."/>
            <person name="Leigh N.D."/>
            <person name="Simon A."/>
            <person name="Yun M.H."/>
        </authorList>
    </citation>
    <scope>NUCLEOTIDE SEQUENCE</scope>
    <source>
        <strain evidence="2">20211129_DDA</strain>
        <tissue evidence="2">Liver</tissue>
    </source>
</reference>
<evidence type="ECO:0000313" key="3">
    <source>
        <dbReference type="Proteomes" id="UP001066276"/>
    </source>
</evidence>
<feature type="region of interest" description="Disordered" evidence="1">
    <location>
        <begin position="16"/>
        <end position="63"/>
    </location>
</feature>
<dbReference type="AlphaFoldDB" id="A0AAV7MBU5"/>
<sequence>MKRALPFFSLVKGSTLHHPVDSLNPFSRTGEAERSRQQPLTEREQSTLPLVPQGHGRAPIPGGVTAVTQAKATERLASIRRPTNVSPGQAVAPGTKGSTGEEASDPGGPLRALDMPRTSQAAEEEAAVAGSCFHFVAIGSTKFSPTRGPQRRNPTTREAVCDSSPLFVREVALLSLAGGSPGMVPSSSPYCGGVHLVVLAGRTGGKP</sequence>
<proteinExistence type="predicted"/>
<feature type="region of interest" description="Disordered" evidence="1">
    <location>
        <begin position="76"/>
        <end position="119"/>
    </location>
</feature>
<evidence type="ECO:0000256" key="1">
    <source>
        <dbReference type="SAM" id="MobiDB-lite"/>
    </source>
</evidence>
<protein>
    <submittedName>
        <fullName evidence="2">Uncharacterized protein</fullName>
    </submittedName>
</protein>
<dbReference type="Proteomes" id="UP001066276">
    <property type="component" value="Chromosome 10"/>
</dbReference>
<keyword evidence="3" id="KW-1185">Reference proteome</keyword>